<dbReference type="EMBL" id="FTOH01000006">
    <property type="protein sequence ID" value="SIS93684.1"/>
    <property type="molecule type" value="Genomic_DNA"/>
</dbReference>
<proteinExistence type="predicted"/>
<sequence>MMNKRHSLHDVKLQPAFFEDGQQATLLRYLDPDFINRFQQDIQQQRFNAVQFGRWLEEERHSQHDRHPVLRLPTHRAFHIVCCEVVCHRPGMPALDPQKISSAGFVIRKEKPTGQQAWIIEEGEAVGWQSRQRPIADPDINRRLCPNGLLQKRTSSPVFSGEEVHPLHPVKVKDSKGKCRTLLFGYVPLGGFYYERNVQFDTSDVQEINNLAVANLPWPFGYSNGANQAWNPEQDRIQLDRGRPTAAFAELLMQLIHRYHLGEEDRADNQQLETLCDQIYFYDPDAWRRIPIYLPKMQKMRTGIHNPFDFSHAEFIPVYRTTSLIDYLRLCFADKENNPLVRWAAQVSDLADAAGGMNRLGNIPALPLHNGQGSLSDSLAFTESQAESMRSSLGQRLRDLTLATSLEIPLPKFAQGPDDLFRIIPFVRSVNDERHEQITWADQNSQSTTFRVAATFDPEASRPSLIPMPSMRDLKRGLAKGASILTPGDTFSLVNSLKFKKGISEDTVSGNFDLGAGIQWICSFSLPVITIVAMILLMIMVSLLNIIFFWMPWVKVCLPFPKMPKGSDG</sequence>
<protein>
    <submittedName>
        <fullName evidence="2">Uncharacterized protein</fullName>
    </submittedName>
</protein>
<accession>A0A1N7N5Q9</accession>
<gene>
    <name evidence="2" type="ORF">SAMN05421686_106205</name>
</gene>
<dbReference type="Proteomes" id="UP000185639">
    <property type="component" value="Unassembled WGS sequence"/>
</dbReference>
<reference evidence="3" key="1">
    <citation type="submission" date="2017-01" db="EMBL/GenBank/DDBJ databases">
        <authorList>
            <person name="Varghese N."/>
            <person name="Submissions S."/>
        </authorList>
    </citation>
    <scope>NUCLEOTIDE SEQUENCE [LARGE SCALE GENOMIC DNA]</scope>
    <source>
        <strain evidence="3">DSM 24913</strain>
    </source>
</reference>
<keyword evidence="1" id="KW-0812">Transmembrane</keyword>
<feature type="transmembrane region" description="Helical" evidence="1">
    <location>
        <begin position="528"/>
        <end position="553"/>
    </location>
</feature>
<keyword evidence="1" id="KW-1133">Transmembrane helix</keyword>
<keyword evidence="3" id="KW-1185">Reference proteome</keyword>
<dbReference type="AlphaFoldDB" id="A0A1N7N5Q9"/>
<name>A0A1N7N5Q9_9GAMM</name>
<evidence type="ECO:0000313" key="2">
    <source>
        <dbReference type="EMBL" id="SIS93684.1"/>
    </source>
</evidence>
<evidence type="ECO:0000313" key="3">
    <source>
        <dbReference type="Proteomes" id="UP000185639"/>
    </source>
</evidence>
<dbReference type="STRING" id="484498.SAMN05421686_106205"/>
<evidence type="ECO:0000256" key="1">
    <source>
        <dbReference type="SAM" id="Phobius"/>
    </source>
</evidence>
<organism evidence="2 3">
    <name type="scientific">Thalassolituus maritimus</name>
    <dbReference type="NCBI Taxonomy" id="484498"/>
    <lineage>
        <taxon>Bacteria</taxon>
        <taxon>Pseudomonadati</taxon>
        <taxon>Pseudomonadota</taxon>
        <taxon>Gammaproteobacteria</taxon>
        <taxon>Oceanospirillales</taxon>
        <taxon>Oceanospirillaceae</taxon>
        <taxon>Thalassolituus</taxon>
    </lineage>
</organism>
<dbReference type="OrthoDB" id="136948at2"/>
<keyword evidence="1" id="KW-0472">Membrane</keyword>
<dbReference type="RefSeq" id="WP_076516110.1">
    <property type="nucleotide sequence ID" value="NZ_FTOH01000006.1"/>
</dbReference>